<dbReference type="OrthoDB" id="425354at2759"/>
<dbReference type="PANTHER" id="PTHR38115:SF1">
    <property type="entry name" value="LIPOCALIN-LIKE DOMAIN-CONTAINING PROTEIN"/>
    <property type="match status" value="1"/>
</dbReference>
<comment type="caution">
    <text evidence="1">The sequence shown here is derived from an EMBL/GenBank/DDBJ whole genome shotgun (WGS) entry which is preliminary data.</text>
</comment>
<evidence type="ECO:0000313" key="2">
    <source>
        <dbReference type="Proteomes" id="UP000183809"/>
    </source>
</evidence>
<evidence type="ECO:0000313" key="1">
    <source>
        <dbReference type="EMBL" id="OJD32281.1"/>
    </source>
</evidence>
<accession>A0A1J9QV62</accession>
<dbReference type="EMBL" id="MNUE01000039">
    <property type="protein sequence ID" value="OJD32281.1"/>
    <property type="molecule type" value="Genomic_DNA"/>
</dbReference>
<dbReference type="Proteomes" id="UP000183809">
    <property type="component" value="Unassembled WGS sequence"/>
</dbReference>
<gene>
    <name evidence="1" type="ORF">BKCO1_3900083</name>
</gene>
<proteinExistence type="predicted"/>
<keyword evidence="2" id="KW-1185">Reference proteome</keyword>
<dbReference type="RefSeq" id="XP_020128541.1">
    <property type="nucleotide sequence ID" value="XM_020275396.1"/>
</dbReference>
<dbReference type="GeneID" id="31015657"/>
<reference evidence="1 2" key="1">
    <citation type="submission" date="2016-10" db="EMBL/GenBank/DDBJ databases">
        <title>Proteomics and genomics reveal pathogen-plant mechanisms compatible with a hemibiotrophic lifestyle of Diplodia corticola.</title>
        <authorList>
            <person name="Fernandes I."/>
            <person name="De Jonge R."/>
            <person name="Van De Peer Y."/>
            <person name="Devreese B."/>
            <person name="Alves A."/>
            <person name="Esteves A.C."/>
        </authorList>
    </citation>
    <scope>NUCLEOTIDE SEQUENCE [LARGE SCALE GENOMIC DNA]</scope>
    <source>
        <strain evidence="1 2">CBS 112549</strain>
    </source>
</reference>
<protein>
    <submittedName>
        <fullName evidence="1">Lccl domain-containing protein</fullName>
    </submittedName>
</protein>
<name>A0A1J9QV62_9PEZI</name>
<dbReference type="InterPro" id="IPR053037">
    <property type="entry name" value="Pericyclase_pydY-like"/>
</dbReference>
<sequence>MAAPPEKTISNLSGKWVLERKLSTGMDDVMALQGLSWVKVKTLAIISVTETYRQYVDEKQVTHVDVTPTVTGGFKGQVSSYVVDGIARTREIAEFGEVVESSRWSDLTDVDDEYLREGWVYAEAEKKGPKNLVLQATMDKGACVLDGVWGFIDVDGKRYHARKTTCRKGGKTKSCCAVYSWKETV</sequence>
<dbReference type="PANTHER" id="PTHR38115">
    <property type="entry name" value="LIPOCALIN-LIKE DOMAIN-CONTAINING PROTEIN"/>
    <property type="match status" value="1"/>
</dbReference>
<organism evidence="1 2">
    <name type="scientific">Diplodia corticola</name>
    <dbReference type="NCBI Taxonomy" id="236234"/>
    <lineage>
        <taxon>Eukaryota</taxon>
        <taxon>Fungi</taxon>
        <taxon>Dikarya</taxon>
        <taxon>Ascomycota</taxon>
        <taxon>Pezizomycotina</taxon>
        <taxon>Dothideomycetes</taxon>
        <taxon>Dothideomycetes incertae sedis</taxon>
        <taxon>Botryosphaeriales</taxon>
        <taxon>Botryosphaeriaceae</taxon>
        <taxon>Diplodia</taxon>
    </lineage>
</organism>
<dbReference type="AlphaFoldDB" id="A0A1J9QV62"/>